<comment type="caution">
    <text evidence="2">The sequence shown here is derived from an EMBL/GenBank/DDBJ whole genome shotgun (WGS) entry which is preliminary data.</text>
</comment>
<sequence>MRDIRRSLLAGLGALGLALTAVFMAGPAGAAPAGAAPENRDFGQILTMPAAPPASALPAGAAAEPPTAWPKPSKILHVAARESITCESGNLCTATYDPTRGDYVVYYFYYCDTYTLSNWVGTGSYRNSQTGGVTAHFYGKDGGTVTSVGPGGSSNSYNWSPIWSLKNC</sequence>
<evidence type="ECO:0000313" key="3">
    <source>
        <dbReference type="Proteomes" id="UP000053669"/>
    </source>
</evidence>
<dbReference type="PROSITE" id="PS51318">
    <property type="entry name" value="TAT"/>
    <property type="match status" value="1"/>
</dbReference>
<dbReference type="EMBL" id="LMWU01000028">
    <property type="protein sequence ID" value="KUN65064.1"/>
    <property type="molecule type" value="Genomic_DNA"/>
</dbReference>
<proteinExistence type="predicted"/>
<reference evidence="2 3" key="1">
    <citation type="submission" date="2015-10" db="EMBL/GenBank/DDBJ databases">
        <title>Draft genome sequence of Streptomyces canus DSM 40017, type strain for the species Streptomyces canus.</title>
        <authorList>
            <person name="Ruckert C."/>
            <person name="Winkler A."/>
            <person name="Kalinowski J."/>
            <person name="Kampfer P."/>
            <person name="Glaeser S."/>
        </authorList>
    </citation>
    <scope>NUCLEOTIDE SEQUENCE [LARGE SCALE GENOMIC DNA]</scope>
    <source>
        <strain evidence="2 3">DSM 40017</strain>
    </source>
</reference>
<organism evidence="2 3">
    <name type="scientific">Streptomyces canus</name>
    <dbReference type="NCBI Taxonomy" id="58343"/>
    <lineage>
        <taxon>Bacteria</taxon>
        <taxon>Bacillati</taxon>
        <taxon>Actinomycetota</taxon>
        <taxon>Actinomycetes</taxon>
        <taxon>Kitasatosporales</taxon>
        <taxon>Streptomycetaceae</taxon>
        <taxon>Streptomyces</taxon>
        <taxon>Streptomyces aurantiacus group</taxon>
    </lineage>
</organism>
<dbReference type="AlphaFoldDB" id="A0A101S0B5"/>
<protein>
    <submittedName>
        <fullName evidence="2">Uncharacterized protein</fullName>
    </submittedName>
</protein>
<evidence type="ECO:0000256" key="1">
    <source>
        <dbReference type="SAM" id="SignalP"/>
    </source>
</evidence>
<gene>
    <name evidence="2" type="ORF">AQJ46_28575</name>
</gene>
<dbReference type="RefSeq" id="WP_059208290.1">
    <property type="nucleotide sequence ID" value="NZ_KQ948664.1"/>
</dbReference>
<feature type="signal peptide" evidence="1">
    <location>
        <begin position="1"/>
        <end position="30"/>
    </location>
</feature>
<name>A0A101S0B5_9ACTN</name>
<dbReference type="InterPro" id="IPR006311">
    <property type="entry name" value="TAT_signal"/>
</dbReference>
<accession>A0A101S0B5</accession>
<evidence type="ECO:0000313" key="2">
    <source>
        <dbReference type="EMBL" id="KUN65064.1"/>
    </source>
</evidence>
<dbReference type="Proteomes" id="UP000053669">
    <property type="component" value="Unassembled WGS sequence"/>
</dbReference>
<feature type="chain" id="PRO_5007105556" evidence="1">
    <location>
        <begin position="31"/>
        <end position="168"/>
    </location>
</feature>
<keyword evidence="1" id="KW-0732">Signal</keyword>